<keyword evidence="3" id="KW-0731">Sigma factor</keyword>
<keyword evidence="2" id="KW-0805">Transcription regulation</keyword>
<dbReference type="InterPro" id="IPR013325">
    <property type="entry name" value="RNA_pol_sigma_r2"/>
</dbReference>
<dbReference type="NCBIfam" id="TIGR02937">
    <property type="entry name" value="sigma70-ECF"/>
    <property type="match status" value="1"/>
</dbReference>
<comment type="caution">
    <text evidence="8">The sequence shown here is derived from an EMBL/GenBank/DDBJ whole genome shotgun (WGS) entry which is preliminary data.</text>
</comment>
<dbReference type="Pfam" id="PF08281">
    <property type="entry name" value="Sigma70_r4_2"/>
    <property type="match status" value="1"/>
</dbReference>
<evidence type="ECO:0000256" key="3">
    <source>
        <dbReference type="ARBA" id="ARBA00023082"/>
    </source>
</evidence>
<organism evidence="8 9">
    <name type="scientific">Paenibacillus provencensis</name>
    <dbReference type="NCBI Taxonomy" id="441151"/>
    <lineage>
        <taxon>Bacteria</taxon>
        <taxon>Bacillati</taxon>
        <taxon>Bacillota</taxon>
        <taxon>Bacilli</taxon>
        <taxon>Bacillales</taxon>
        <taxon>Paenibacillaceae</taxon>
        <taxon>Paenibacillus</taxon>
    </lineage>
</organism>
<evidence type="ECO:0000256" key="5">
    <source>
        <dbReference type="ARBA" id="ARBA00023163"/>
    </source>
</evidence>
<evidence type="ECO:0000313" key="9">
    <source>
        <dbReference type="Proteomes" id="UP001597169"/>
    </source>
</evidence>
<dbReference type="Gene3D" id="1.10.10.10">
    <property type="entry name" value="Winged helix-like DNA-binding domain superfamily/Winged helix DNA-binding domain"/>
    <property type="match status" value="1"/>
</dbReference>
<dbReference type="InterPro" id="IPR007627">
    <property type="entry name" value="RNA_pol_sigma70_r2"/>
</dbReference>
<dbReference type="SUPFAM" id="SSF88946">
    <property type="entry name" value="Sigma2 domain of RNA polymerase sigma factors"/>
    <property type="match status" value="1"/>
</dbReference>
<dbReference type="InterPro" id="IPR013324">
    <property type="entry name" value="RNA_pol_sigma_r3/r4-like"/>
</dbReference>
<evidence type="ECO:0000256" key="1">
    <source>
        <dbReference type="ARBA" id="ARBA00010641"/>
    </source>
</evidence>
<evidence type="ECO:0000313" key="8">
    <source>
        <dbReference type="EMBL" id="MFD1129348.1"/>
    </source>
</evidence>
<dbReference type="InterPro" id="IPR036388">
    <property type="entry name" value="WH-like_DNA-bd_sf"/>
</dbReference>
<comment type="similarity">
    <text evidence="1">Belongs to the sigma-70 factor family. ECF subfamily.</text>
</comment>
<feature type="domain" description="RNA polymerase sigma-70 region 2" evidence="6">
    <location>
        <begin position="32"/>
        <end position="98"/>
    </location>
</feature>
<gene>
    <name evidence="8" type="ORF">ACFQ3J_14325</name>
</gene>
<evidence type="ECO:0000259" key="7">
    <source>
        <dbReference type="Pfam" id="PF08281"/>
    </source>
</evidence>
<proteinExistence type="inferred from homology"/>
<evidence type="ECO:0000259" key="6">
    <source>
        <dbReference type="Pfam" id="PF04542"/>
    </source>
</evidence>
<reference evidence="9" key="1">
    <citation type="journal article" date="2019" name="Int. J. Syst. Evol. Microbiol.">
        <title>The Global Catalogue of Microorganisms (GCM) 10K type strain sequencing project: providing services to taxonomists for standard genome sequencing and annotation.</title>
        <authorList>
            <consortium name="The Broad Institute Genomics Platform"/>
            <consortium name="The Broad Institute Genome Sequencing Center for Infectious Disease"/>
            <person name="Wu L."/>
            <person name="Ma J."/>
        </authorList>
    </citation>
    <scope>NUCLEOTIDE SEQUENCE [LARGE SCALE GENOMIC DNA]</scope>
    <source>
        <strain evidence="9">CCUG 53519</strain>
    </source>
</reference>
<dbReference type="InterPro" id="IPR013249">
    <property type="entry name" value="RNA_pol_sigma70_r4_t2"/>
</dbReference>
<keyword evidence="4" id="KW-0238">DNA-binding</keyword>
<keyword evidence="5" id="KW-0804">Transcription</keyword>
<keyword evidence="9" id="KW-1185">Reference proteome</keyword>
<dbReference type="PANTHER" id="PTHR43133">
    <property type="entry name" value="RNA POLYMERASE ECF-TYPE SIGMA FACTO"/>
    <property type="match status" value="1"/>
</dbReference>
<feature type="domain" description="RNA polymerase sigma factor 70 region 4 type 2" evidence="7">
    <location>
        <begin position="136"/>
        <end position="179"/>
    </location>
</feature>
<dbReference type="SUPFAM" id="SSF88659">
    <property type="entry name" value="Sigma3 and sigma4 domains of RNA polymerase sigma factors"/>
    <property type="match status" value="1"/>
</dbReference>
<name>A0ABW3PSG9_9BACL</name>
<dbReference type="Pfam" id="PF04542">
    <property type="entry name" value="Sigma70_r2"/>
    <property type="match status" value="1"/>
</dbReference>
<protein>
    <submittedName>
        <fullName evidence="8">RNA polymerase sigma factor</fullName>
    </submittedName>
</protein>
<dbReference type="InterPro" id="IPR014284">
    <property type="entry name" value="RNA_pol_sigma-70_dom"/>
</dbReference>
<dbReference type="EMBL" id="JBHTKX010000001">
    <property type="protein sequence ID" value="MFD1129348.1"/>
    <property type="molecule type" value="Genomic_DNA"/>
</dbReference>
<dbReference type="Proteomes" id="UP001597169">
    <property type="component" value="Unassembled WGS sequence"/>
</dbReference>
<accession>A0ABW3PSG9</accession>
<evidence type="ECO:0000256" key="4">
    <source>
        <dbReference type="ARBA" id="ARBA00023125"/>
    </source>
</evidence>
<sequence length="197" mass="23570">MNAPRKERRTIEAVEECVAAVKDGEIERFRYIVEHYQQQIYIYCSRILNSEQDAEDAIQEIFLKTYKAIPSYTPKISFNSWIYKIAYNHCMNILRKRKLNSKLDSILKLDSSNKYLENFDTGVFSPHLEEIFFKVLRDEERNLMILHVFHEKNYQEIAEIIGKSPEAIRKKISRIKEKIKIEYTKSRKEDEQCVFTM</sequence>
<dbReference type="RefSeq" id="WP_311286624.1">
    <property type="nucleotide sequence ID" value="NZ_JBHTKX010000001.1"/>
</dbReference>
<dbReference type="PANTHER" id="PTHR43133:SF8">
    <property type="entry name" value="RNA POLYMERASE SIGMA FACTOR HI_1459-RELATED"/>
    <property type="match status" value="1"/>
</dbReference>
<dbReference type="InterPro" id="IPR039425">
    <property type="entry name" value="RNA_pol_sigma-70-like"/>
</dbReference>
<dbReference type="Gene3D" id="1.10.1740.10">
    <property type="match status" value="1"/>
</dbReference>
<evidence type="ECO:0000256" key="2">
    <source>
        <dbReference type="ARBA" id="ARBA00023015"/>
    </source>
</evidence>